<name>A0A562LBB6_9GAMM</name>
<dbReference type="AlphaFoldDB" id="A0A562LBB6"/>
<proteinExistence type="predicted"/>
<reference evidence="3 4" key="1">
    <citation type="journal article" date="2015" name="Stand. Genomic Sci.">
        <title>Genomic Encyclopedia of Bacterial and Archaeal Type Strains, Phase III: the genomes of soil and plant-associated and newly described type strains.</title>
        <authorList>
            <person name="Whitman W.B."/>
            <person name="Woyke T."/>
            <person name="Klenk H.P."/>
            <person name="Zhou Y."/>
            <person name="Lilburn T.G."/>
            <person name="Beck B.J."/>
            <person name="De Vos P."/>
            <person name="Vandamme P."/>
            <person name="Eisen J.A."/>
            <person name="Garrity G."/>
            <person name="Hugenholtz P."/>
            <person name="Kyrpides N.C."/>
        </authorList>
    </citation>
    <scope>NUCLEOTIDE SEQUENCE [LARGE SCALE GENOMIC DNA]</scope>
    <source>
        <strain evidence="3 4">CGMCC 1.10821</strain>
    </source>
</reference>
<dbReference type="Proteomes" id="UP000315167">
    <property type="component" value="Unassembled WGS sequence"/>
</dbReference>
<dbReference type="PANTHER" id="PTHR37089:SF4">
    <property type="entry name" value="EXPORTED PROTEIN"/>
    <property type="match status" value="1"/>
</dbReference>
<keyword evidence="1" id="KW-0732">Signal</keyword>
<comment type="caution">
    <text evidence="3">The sequence shown here is derived from an EMBL/GenBank/DDBJ whole genome shotgun (WGS) entry which is preliminary data.</text>
</comment>
<organism evidence="3 4">
    <name type="scientific">Luteimonas cucumeris</name>
    <dbReference type="NCBI Taxonomy" id="985012"/>
    <lineage>
        <taxon>Bacteria</taxon>
        <taxon>Pseudomonadati</taxon>
        <taxon>Pseudomonadota</taxon>
        <taxon>Gammaproteobacteria</taxon>
        <taxon>Lysobacterales</taxon>
        <taxon>Lysobacteraceae</taxon>
        <taxon>Luteimonas</taxon>
    </lineage>
</organism>
<dbReference type="OrthoDB" id="8588792at2"/>
<dbReference type="EMBL" id="VLKN01000002">
    <property type="protein sequence ID" value="TWI04908.1"/>
    <property type="molecule type" value="Genomic_DNA"/>
</dbReference>
<feature type="domain" description="Spore coat protein U/FanG" evidence="2">
    <location>
        <begin position="201"/>
        <end position="331"/>
    </location>
</feature>
<evidence type="ECO:0000313" key="3">
    <source>
        <dbReference type="EMBL" id="TWI04908.1"/>
    </source>
</evidence>
<dbReference type="InterPro" id="IPR053167">
    <property type="entry name" value="Spore_coat_component"/>
</dbReference>
<feature type="chain" id="PRO_5022082044" evidence="1">
    <location>
        <begin position="27"/>
        <end position="335"/>
    </location>
</feature>
<gene>
    <name evidence="3" type="ORF">IP90_01050</name>
</gene>
<dbReference type="InterPro" id="IPR007893">
    <property type="entry name" value="Spore_coat_U/FanG"/>
</dbReference>
<feature type="domain" description="Spore coat protein U/FanG" evidence="2">
    <location>
        <begin position="23"/>
        <end position="168"/>
    </location>
</feature>
<evidence type="ECO:0000313" key="4">
    <source>
        <dbReference type="Proteomes" id="UP000315167"/>
    </source>
</evidence>
<keyword evidence="4" id="KW-1185">Reference proteome</keyword>
<accession>A0A562LBB6</accession>
<protein>
    <submittedName>
        <fullName evidence="3">Spore coat protein U-like protein</fullName>
    </submittedName>
</protein>
<evidence type="ECO:0000259" key="2">
    <source>
        <dbReference type="Pfam" id="PF05229"/>
    </source>
</evidence>
<dbReference type="Pfam" id="PF05229">
    <property type="entry name" value="SCPU"/>
    <property type="match status" value="2"/>
</dbReference>
<evidence type="ECO:0000256" key="1">
    <source>
        <dbReference type="SAM" id="SignalP"/>
    </source>
</evidence>
<dbReference type="SMART" id="SM00972">
    <property type="entry name" value="SCPU"/>
    <property type="match status" value="2"/>
</dbReference>
<keyword evidence="3" id="KW-0946">Virion</keyword>
<dbReference type="PANTHER" id="PTHR37089">
    <property type="entry name" value="PROTEIN U-RELATED"/>
    <property type="match status" value="1"/>
</dbReference>
<feature type="signal peptide" evidence="1">
    <location>
        <begin position="1"/>
        <end position="26"/>
    </location>
</feature>
<sequence length="335" mass="35389">MNRLRHILALAVLACAALAFAPSAWASTTCTATMSGWNFGMVNTAGNTDVQATVTYQCNTSTQASLLGEARVRMCLAVGPGSVNGSTIASRRLANGFNESMNVQLYRDPARTQVLGNSPANPTYLELYVEYPLTGFLGASGSTSGTFNLYGRVPPQTSLAAGNYSSTFSDTTLRYRYRELLSQSDPATCETGGIQGTPNTFGFTAIANVPDKCVIDTAGDLDFGSILAASTGLIEKTSTIRLTCTRRTAWQVGLTNGINASGTTRRLAGSGGQYVAYELNRSPGWDRWGSTLNVDTAAGTGMGSSQALTVYGRITNQPLTRAGTYSDTITVIVTY</sequence>
<dbReference type="RefSeq" id="WP_144898555.1">
    <property type="nucleotide sequence ID" value="NZ_VLKN01000002.1"/>
</dbReference>
<keyword evidence="3" id="KW-0167">Capsid protein</keyword>